<evidence type="ECO:0000313" key="2">
    <source>
        <dbReference type="Proteomes" id="UP001058074"/>
    </source>
</evidence>
<name>A0ACB5RGI4_9CLOT</name>
<accession>A0ACB5RGI4</accession>
<dbReference type="EMBL" id="BROD01000001">
    <property type="protein sequence ID" value="GKX68193.1"/>
    <property type="molecule type" value="Genomic_DNA"/>
</dbReference>
<organism evidence="1 2">
    <name type="scientific">Inconstantimicrobium mannanitabidum</name>
    <dbReference type="NCBI Taxonomy" id="1604901"/>
    <lineage>
        <taxon>Bacteria</taxon>
        <taxon>Bacillati</taxon>
        <taxon>Bacillota</taxon>
        <taxon>Clostridia</taxon>
        <taxon>Eubacteriales</taxon>
        <taxon>Clostridiaceae</taxon>
        <taxon>Inconstantimicrobium</taxon>
    </lineage>
</organism>
<keyword evidence="2" id="KW-1185">Reference proteome</keyword>
<dbReference type="Proteomes" id="UP001058074">
    <property type="component" value="Unassembled WGS sequence"/>
</dbReference>
<comment type="caution">
    <text evidence="1">The sequence shown here is derived from an EMBL/GenBank/DDBJ whole genome shotgun (WGS) entry which is preliminary data.</text>
</comment>
<reference evidence="1" key="1">
    <citation type="journal article" date="2025" name="Int. J. Syst. Evol. Microbiol.">
        <title>Inconstantimicrobium mannanitabidum sp. nov., a novel member of the family Clostridiaceae isolated from anoxic soil under the treatment of reductive soil disinfestation.</title>
        <authorList>
            <person name="Ueki A."/>
            <person name="Tonouchi A."/>
            <person name="Honma S."/>
            <person name="Kaku N."/>
            <person name="Ueki K."/>
        </authorList>
    </citation>
    <scope>NUCLEOTIDE SEQUENCE</scope>
    <source>
        <strain evidence="1">TW13</strain>
    </source>
</reference>
<sequence>MSLKSDKTKKLIIDTLVKLMGEKDFDKITVKDLTDALDINRGTFYLHYKDKYDLLEQIENEILGEINEIVVTSQKKLTSGFIFPANEEAVLNTFISIYRYINENADFMKIILGPNGDLSFQMKIRNLVEDWLVLNVPVSDAAEKLPIKYLAAIASSAQLGIIQKWLKSGMKETPEELASFVRDIISSIYKGVIKDLIENPYYNKKD</sequence>
<protein>
    <submittedName>
        <fullName evidence="1">TetR family transcriptional regulator</fullName>
    </submittedName>
</protein>
<evidence type="ECO:0000313" key="1">
    <source>
        <dbReference type="EMBL" id="GKX68193.1"/>
    </source>
</evidence>
<gene>
    <name evidence="1" type="ORF">rsdtw13_34510</name>
</gene>
<proteinExistence type="predicted"/>